<dbReference type="OrthoDB" id="9799482at2"/>
<comment type="caution">
    <text evidence="6">The sequence shown here is derived from an EMBL/GenBank/DDBJ whole genome shotgun (WGS) entry which is preliminary data.</text>
</comment>
<dbReference type="SMART" id="SM00345">
    <property type="entry name" value="HTH_GNTR"/>
    <property type="match status" value="1"/>
</dbReference>
<keyword evidence="3" id="KW-0238">DNA-binding</keyword>
<name>A0A4R4MPL4_9ACTN</name>
<keyword evidence="7" id="KW-1185">Reference proteome</keyword>
<dbReference type="PRINTS" id="PR00035">
    <property type="entry name" value="HTHGNTR"/>
</dbReference>
<dbReference type="Gene3D" id="1.10.10.10">
    <property type="entry name" value="Winged helix-like DNA-binding domain superfamily/Winged helix DNA-binding domain"/>
    <property type="match status" value="1"/>
</dbReference>
<dbReference type="Gene3D" id="3.40.50.2300">
    <property type="match status" value="2"/>
</dbReference>
<dbReference type="Proteomes" id="UP000295157">
    <property type="component" value="Unassembled WGS sequence"/>
</dbReference>
<dbReference type="Pfam" id="PF13377">
    <property type="entry name" value="Peripla_BP_3"/>
    <property type="match status" value="1"/>
</dbReference>
<gene>
    <name evidence="6" type="ORF">E1267_41350</name>
</gene>
<dbReference type="SUPFAM" id="SSF46785">
    <property type="entry name" value="Winged helix' DNA-binding domain"/>
    <property type="match status" value="1"/>
</dbReference>
<evidence type="ECO:0000256" key="4">
    <source>
        <dbReference type="ARBA" id="ARBA00023163"/>
    </source>
</evidence>
<evidence type="ECO:0000256" key="2">
    <source>
        <dbReference type="ARBA" id="ARBA00023015"/>
    </source>
</evidence>
<dbReference type="InterPro" id="IPR036388">
    <property type="entry name" value="WH-like_DNA-bd_sf"/>
</dbReference>
<feature type="domain" description="HTH gntR-type" evidence="5">
    <location>
        <begin position="6"/>
        <end position="74"/>
    </location>
</feature>
<dbReference type="Pfam" id="PF00392">
    <property type="entry name" value="GntR"/>
    <property type="match status" value="1"/>
</dbReference>
<keyword evidence="2" id="KW-0805">Transcription regulation</keyword>
<dbReference type="InterPro" id="IPR000524">
    <property type="entry name" value="Tscrpt_reg_HTH_GntR"/>
</dbReference>
<organism evidence="6 7">
    <name type="scientific">Nonomuraea longispora</name>
    <dbReference type="NCBI Taxonomy" id="1848320"/>
    <lineage>
        <taxon>Bacteria</taxon>
        <taxon>Bacillati</taxon>
        <taxon>Actinomycetota</taxon>
        <taxon>Actinomycetes</taxon>
        <taxon>Streptosporangiales</taxon>
        <taxon>Streptosporangiaceae</taxon>
        <taxon>Nonomuraea</taxon>
    </lineage>
</organism>
<accession>A0A4R4MPL4</accession>
<dbReference type="GO" id="GO:0003700">
    <property type="term" value="F:DNA-binding transcription factor activity"/>
    <property type="evidence" value="ECO:0007669"/>
    <property type="project" value="InterPro"/>
</dbReference>
<dbReference type="PROSITE" id="PS50949">
    <property type="entry name" value="HTH_GNTR"/>
    <property type="match status" value="1"/>
</dbReference>
<dbReference type="RefSeq" id="WP_132341395.1">
    <property type="nucleotide sequence ID" value="NZ_SMJZ01000302.1"/>
</dbReference>
<dbReference type="InterPro" id="IPR046335">
    <property type="entry name" value="LacI/GalR-like_sensor"/>
</dbReference>
<dbReference type="AlphaFoldDB" id="A0A4R4MPL4"/>
<keyword evidence="4" id="KW-0804">Transcription</keyword>
<protein>
    <submittedName>
        <fullName evidence="6">GntR family transcriptional regulator</fullName>
    </submittedName>
</protein>
<keyword evidence="1" id="KW-0678">Repressor</keyword>
<dbReference type="PANTHER" id="PTHR30146:SF148">
    <property type="entry name" value="HTH-TYPE TRANSCRIPTIONAL REPRESSOR PURR-RELATED"/>
    <property type="match status" value="1"/>
</dbReference>
<dbReference type="GO" id="GO:0000976">
    <property type="term" value="F:transcription cis-regulatory region binding"/>
    <property type="evidence" value="ECO:0007669"/>
    <property type="project" value="TreeGrafter"/>
</dbReference>
<dbReference type="InterPro" id="IPR036390">
    <property type="entry name" value="WH_DNA-bd_sf"/>
</dbReference>
<evidence type="ECO:0000256" key="3">
    <source>
        <dbReference type="ARBA" id="ARBA00023125"/>
    </source>
</evidence>
<dbReference type="SUPFAM" id="SSF53822">
    <property type="entry name" value="Periplasmic binding protein-like I"/>
    <property type="match status" value="1"/>
</dbReference>
<sequence>MVARGPLLYERIIEYLLDEIRRGALVPGDRVSSEMELAERFQVSRITSKRALELLRQAGVVERIRGKGSFVADELPDLGQLAIPATATAAERAAAGERAPGAIAMIYPDASEAYGLELLAAVEERCAEHGVALVIKRTRGDQAEEERAVASMVDGGLVDGLIVFPVHGEYYNARLLRTILAGYPLVLVDRYLAGIQACAVHTDNVAAARTLTDRLLDQGHRHIAFVSPPPENTSSIEERLEGFRTALAGRGLPLGHQHLLTGLSSTLPGAFSAENVRADVARVRAFQEREPEVTAFVVCEYNLARVVDRAVEAPPGRDRPLIACFDSPGDPVAGPAYLHVRQDQREMGRRAVDLLLAQTRGEPVPARSIVPFTIVEADDRRGPR</sequence>
<evidence type="ECO:0000259" key="5">
    <source>
        <dbReference type="PROSITE" id="PS50949"/>
    </source>
</evidence>
<dbReference type="CDD" id="cd06267">
    <property type="entry name" value="PBP1_LacI_sugar_binding-like"/>
    <property type="match status" value="1"/>
</dbReference>
<dbReference type="InterPro" id="IPR028082">
    <property type="entry name" value="Peripla_BP_I"/>
</dbReference>
<reference evidence="6 7" key="1">
    <citation type="submission" date="2019-02" db="EMBL/GenBank/DDBJ databases">
        <title>Draft genome sequences of novel Actinobacteria.</title>
        <authorList>
            <person name="Sahin N."/>
            <person name="Ay H."/>
            <person name="Saygin H."/>
        </authorList>
    </citation>
    <scope>NUCLEOTIDE SEQUENCE [LARGE SCALE GENOMIC DNA]</scope>
    <source>
        <strain evidence="6 7">KC201</strain>
    </source>
</reference>
<dbReference type="PANTHER" id="PTHR30146">
    <property type="entry name" value="LACI-RELATED TRANSCRIPTIONAL REPRESSOR"/>
    <property type="match status" value="1"/>
</dbReference>
<evidence type="ECO:0000256" key="1">
    <source>
        <dbReference type="ARBA" id="ARBA00022491"/>
    </source>
</evidence>
<dbReference type="CDD" id="cd07377">
    <property type="entry name" value="WHTH_GntR"/>
    <property type="match status" value="1"/>
</dbReference>
<dbReference type="EMBL" id="SMJZ01000302">
    <property type="protein sequence ID" value="TDB95969.1"/>
    <property type="molecule type" value="Genomic_DNA"/>
</dbReference>
<evidence type="ECO:0000313" key="7">
    <source>
        <dbReference type="Proteomes" id="UP000295157"/>
    </source>
</evidence>
<proteinExistence type="predicted"/>
<evidence type="ECO:0000313" key="6">
    <source>
        <dbReference type="EMBL" id="TDB95969.1"/>
    </source>
</evidence>